<keyword evidence="1" id="KW-0812">Transmembrane</keyword>
<keyword evidence="1" id="KW-0472">Membrane</keyword>
<organism evidence="2">
    <name type="scientific">Anguilla anguilla</name>
    <name type="common">European freshwater eel</name>
    <name type="synonym">Muraena anguilla</name>
    <dbReference type="NCBI Taxonomy" id="7936"/>
    <lineage>
        <taxon>Eukaryota</taxon>
        <taxon>Metazoa</taxon>
        <taxon>Chordata</taxon>
        <taxon>Craniata</taxon>
        <taxon>Vertebrata</taxon>
        <taxon>Euteleostomi</taxon>
        <taxon>Actinopterygii</taxon>
        <taxon>Neopterygii</taxon>
        <taxon>Teleostei</taxon>
        <taxon>Anguilliformes</taxon>
        <taxon>Anguillidae</taxon>
        <taxon>Anguilla</taxon>
    </lineage>
</organism>
<evidence type="ECO:0000313" key="2">
    <source>
        <dbReference type="EMBL" id="JAI00017.1"/>
    </source>
</evidence>
<reference evidence="2" key="1">
    <citation type="submission" date="2014-11" db="EMBL/GenBank/DDBJ databases">
        <authorList>
            <person name="Amaro Gonzalez C."/>
        </authorList>
    </citation>
    <scope>NUCLEOTIDE SEQUENCE</scope>
</reference>
<protein>
    <submittedName>
        <fullName evidence="2">Uncharacterized protein</fullName>
    </submittedName>
</protein>
<feature type="transmembrane region" description="Helical" evidence="1">
    <location>
        <begin position="7"/>
        <end position="34"/>
    </location>
</feature>
<accession>A0A0E9XC38</accession>
<evidence type="ECO:0000256" key="1">
    <source>
        <dbReference type="SAM" id="Phobius"/>
    </source>
</evidence>
<proteinExistence type="predicted"/>
<sequence length="37" mass="4202">MCMCEDSVVLALCSMFCAVMCYITVLCANAFYYVTWC</sequence>
<dbReference type="EMBL" id="GBXM01008561">
    <property type="protein sequence ID" value="JAI00017.1"/>
    <property type="molecule type" value="Transcribed_RNA"/>
</dbReference>
<reference evidence="2" key="2">
    <citation type="journal article" date="2015" name="Fish Shellfish Immunol.">
        <title>Early steps in the European eel (Anguilla anguilla)-Vibrio vulnificus interaction in the gills: Role of the RtxA13 toxin.</title>
        <authorList>
            <person name="Callol A."/>
            <person name="Pajuelo D."/>
            <person name="Ebbesson L."/>
            <person name="Teles M."/>
            <person name="MacKenzie S."/>
            <person name="Amaro C."/>
        </authorList>
    </citation>
    <scope>NUCLEOTIDE SEQUENCE</scope>
</reference>
<keyword evidence="1" id="KW-1133">Transmembrane helix</keyword>
<dbReference type="AlphaFoldDB" id="A0A0E9XC38"/>
<name>A0A0E9XC38_ANGAN</name>